<sequence length="55" mass="6506">MSIFLWSLNLEQAMGYSNKEDEFANRFFDRRLRESIPQVTMFLAVSTIVPLIEFC</sequence>
<proteinExistence type="predicted"/>
<protein>
    <submittedName>
        <fullName evidence="1">Uncharacterized protein</fullName>
    </submittedName>
</protein>
<dbReference type="AlphaFoldDB" id="A0A370PFR4"/>
<dbReference type="EMBL" id="KZ851856">
    <property type="protein sequence ID" value="RDK41035.1"/>
    <property type="molecule type" value="Genomic_DNA"/>
</dbReference>
<gene>
    <name evidence="1" type="ORF">M752DRAFT_30550</name>
</gene>
<keyword evidence="2" id="KW-1185">Reference proteome</keyword>
<evidence type="ECO:0000313" key="1">
    <source>
        <dbReference type="EMBL" id="RDK41035.1"/>
    </source>
</evidence>
<name>A0A370PFR4_ASPPH</name>
<reference evidence="1 2" key="1">
    <citation type="submission" date="2018-07" db="EMBL/GenBank/DDBJ databases">
        <title>Section-level genome sequencing of Aspergillus section Nigri to investigate inter- and intra-species variation.</title>
        <authorList>
            <consortium name="DOE Joint Genome Institute"/>
            <person name="Vesth T.C."/>
            <person name="Nybo J.L."/>
            <person name="Theobald S."/>
            <person name="Frisvad J.C."/>
            <person name="Larsen T.O."/>
            <person name="Nielsen K.F."/>
            <person name="Hoof J.B."/>
            <person name="Brandl J."/>
            <person name="Salamov A."/>
            <person name="Riley R."/>
            <person name="Gladden J.M."/>
            <person name="Phatale P."/>
            <person name="Nielsen M.T."/>
            <person name="Lyhne E.K."/>
            <person name="Kogle M.E."/>
            <person name="Strasser K."/>
            <person name="McDonnell E."/>
            <person name="Barry K."/>
            <person name="Clum A."/>
            <person name="Chen C."/>
            <person name="Nolan M."/>
            <person name="Sandor L."/>
            <person name="Kuo A."/>
            <person name="Lipzen A."/>
            <person name="Hainaut M."/>
            <person name="Drula E."/>
            <person name="Tsang A."/>
            <person name="Magnuson J.K."/>
            <person name="Henrissat B."/>
            <person name="Wiebenga A."/>
            <person name="Simmons B.A."/>
            <person name="Makela M.R."/>
            <person name="De vries R.P."/>
            <person name="Grigoriev I.V."/>
            <person name="Mortensen U.H."/>
            <person name="Baker S.E."/>
            <person name="Andersen M.R."/>
        </authorList>
    </citation>
    <scope>NUCLEOTIDE SEQUENCE [LARGE SCALE GENOMIC DNA]</scope>
    <source>
        <strain evidence="1 2">ATCC 13157</strain>
    </source>
</reference>
<accession>A0A370PFR4</accession>
<organism evidence="1 2">
    <name type="scientific">Aspergillus phoenicis ATCC 13157</name>
    <dbReference type="NCBI Taxonomy" id="1353007"/>
    <lineage>
        <taxon>Eukaryota</taxon>
        <taxon>Fungi</taxon>
        <taxon>Dikarya</taxon>
        <taxon>Ascomycota</taxon>
        <taxon>Pezizomycotina</taxon>
        <taxon>Eurotiomycetes</taxon>
        <taxon>Eurotiomycetidae</taxon>
        <taxon>Eurotiales</taxon>
        <taxon>Aspergillaceae</taxon>
        <taxon>Aspergillus</taxon>
    </lineage>
</organism>
<dbReference type="Proteomes" id="UP000254937">
    <property type="component" value="Unassembled WGS sequence"/>
</dbReference>
<evidence type="ECO:0000313" key="2">
    <source>
        <dbReference type="Proteomes" id="UP000254937"/>
    </source>
</evidence>